<keyword evidence="3" id="KW-1185">Reference proteome</keyword>
<evidence type="ECO:0000313" key="2">
    <source>
        <dbReference type="EMBL" id="RBP41510.1"/>
    </source>
</evidence>
<accession>A0A366HHH7</accession>
<dbReference type="Pfam" id="PF13360">
    <property type="entry name" value="PQQ_2"/>
    <property type="match status" value="1"/>
</dbReference>
<protein>
    <submittedName>
        <fullName evidence="2">Outer membrane protein assembly factor BamB</fullName>
    </submittedName>
</protein>
<gene>
    <name evidence="2" type="ORF">DES53_107343</name>
</gene>
<dbReference type="InterPro" id="IPR011047">
    <property type="entry name" value="Quinoprotein_ADH-like_sf"/>
</dbReference>
<dbReference type="PANTHER" id="PTHR34512">
    <property type="entry name" value="CELL SURFACE PROTEIN"/>
    <property type="match status" value="1"/>
</dbReference>
<dbReference type="Proteomes" id="UP000253426">
    <property type="component" value="Unassembled WGS sequence"/>
</dbReference>
<reference evidence="2 3" key="1">
    <citation type="submission" date="2018-06" db="EMBL/GenBank/DDBJ databases">
        <title>Genomic Encyclopedia of Type Strains, Phase IV (KMG-IV): sequencing the most valuable type-strain genomes for metagenomic binning, comparative biology and taxonomic classification.</title>
        <authorList>
            <person name="Goeker M."/>
        </authorList>
    </citation>
    <scope>NUCLEOTIDE SEQUENCE [LARGE SCALE GENOMIC DNA]</scope>
    <source>
        <strain evidence="2 3">DSM 25532</strain>
    </source>
</reference>
<dbReference type="PANTHER" id="PTHR34512:SF30">
    <property type="entry name" value="OUTER MEMBRANE PROTEIN ASSEMBLY FACTOR BAMB"/>
    <property type="match status" value="1"/>
</dbReference>
<dbReference type="EMBL" id="QNRR01000007">
    <property type="protein sequence ID" value="RBP41510.1"/>
    <property type="molecule type" value="Genomic_DNA"/>
</dbReference>
<dbReference type="Gene3D" id="2.130.10.10">
    <property type="entry name" value="YVTN repeat-like/Quinoprotein amine dehydrogenase"/>
    <property type="match status" value="2"/>
</dbReference>
<organism evidence="2 3">
    <name type="scientific">Roseimicrobium gellanilyticum</name>
    <dbReference type="NCBI Taxonomy" id="748857"/>
    <lineage>
        <taxon>Bacteria</taxon>
        <taxon>Pseudomonadati</taxon>
        <taxon>Verrucomicrobiota</taxon>
        <taxon>Verrucomicrobiia</taxon>
        <taxon>Verrucomicrobiales</taxon>
        <taxon>Verrucomicrobiaceae</taxon>
        <taxon>Roseimicrobium</taxon>
    </lineage>
</organism>
<name>A0A366HHH7_9BACT</name>
<dbReference type="InterPro" id="IPR002372">
    <property type="entry name" value="PQQ_rpt_dom"/>
</dbReference>
<comment type="caution">
    <text evidence="2">The sequence shown here is derived from an EMBL/GenBank/DDBJ whole genome shotgun (WGS) entry which is preliminary data.</text>
</comment>
<evidence type="ECO:0000313" key="3">
    <source>
        <dbReference type="Proteomes" id="UP000253426"/>
    </source>
</evidence>
<dbReference type="InterPro" id="IPR015943">
    <property type="entry name" value="WD40/YVTN_repeat-like_dom_sf"/>
</dbReference>
<evidence type="ECO:0000259" key="1">
    <source>
        <dbReference type="Pfam" id="PF13360"/>
    </source>
</evidence>
<dbReference type="AlphaFoldDB" id="A0A366HHH7"/>
<sequence length="461" mass="49848">MKGKEGGFMRNTTAPSETHAGFFQRGAFLRMLVLYPEGMTTSDITVFRHAALCALAAKALSLFAFSGMLPGANASDWPHLHGPLHNNATPEVGWKKEWPADGPPVLWKASVGRGLASFTVVGERAYTVGNDGADEDSIVCLDLNSGKELWRHRYPCKTAAHEMPVVPFGPAATPTVEDGCLYMLSREGDVWCLDAATGKVIWQKHLIADFKGKRPVYGYASSVLVHEGKAYLDAGGGGQSTVCVDAKTGNLLWGKGSGEAGYASPALVKMSGTTALALFKGDSFRLLKLDNGEEIARHETVTRDFCNCANPHVKDDMVFISHTGADGSTLLKFADGKLTSQWNDRNLGLLFNSGVPWDGKLIVFNDQKRGVKELRCLDMKTGETAWVSDEIDKGTAILSDGHLLILTSVGELILAKPQPDRLEVMSRVQVLPAKTYVLPVLSQGRLLCKNNAGEVVCLDLR</sequence>
<dbReference type="SUPFAM" id="SSF50998">
    <property type="entry name" value="Quinoprotein alcohol dehydrogenase-like"/>
    <property type="match status" value="1"/>
</dbReference>
<proteinExistence type="predicted"/>
<feature type="domain" description="Pyrrolo-quinoline quinone repeat" evidence="1">
    <location>
        <begin position="136"/>
        <end position="386"/>
    </location>
</feature>